<keyword evidence="1" id="KW-0812">Transmembrane</keyword>
<keyword evidence="1" id="KW-0472">Membrane</keyword>
<evidence type="ECO:0000313" key="2">
    <source>
        <dbReference type="EMBL" id="KKM27126.1"/>
    </source>
</evidence>
<gene>
    <name evidence="2" type="ORF">LCGC14_1577870</name>
</gene>
<feature type="transmembrane region" description="Helical" evidence="1">
    <location>
        <begin position="34"/>
        <end position="60"/>
    </location>
</feature>
<name>A0A0F9IHR3_9ZZZZ</name>
<comment type="caution">
    <text evidence="2">The sequence shown here is derived from an EMBL/GenBank/DDBJ whole genome shotgun (WGS) entry which is preliminary data.</text>
</comment>
<dbReference type="EMBL" id="LAZR01012383">
    <property type="protein sequence ID" value="KKM27126.1"/>
    <property type="molecule type" value="Genomic_DNA"/>
</dbReference>
<evidence type="ECO:0000256" key="1">
    <source>
        <dbReference type="SAM" id="Phobius"/>
    </source>
</evidence>
<feature type="transmembrane region" description="Helical" evidence="1">
    <location>
        <begin position="6"/>
        <end position="22"/>
    </location>
</feature>
<keyword evidence="1" id="KW-1133">Transmembrane helix</keyword>
<reference evidence="2" key="1">
    <citation type="journal article" date="2015" name="Nature">
        <title>Complex archaea that bridge the gap between prokaryotes and eukaryotes.</title>
        <authorList>
            <person name="Spang A."/>
            <person name="Saw J.H."/>
            <person name="Jorgensen S.L."/>
            <person name="Zaremba-Niedzwiedzka K."/>
            <person name="Martijn J."/>
            <person name="Lind A.E."/>
            <person name="van Eijk R."/>
            <person name="Schleper C."/>
            <person name="Guy L."/>
            <person name="Ettema T.J."/>
        </authorList>
    </citation>
    <scope>NUCLEOTIDE SEQUENCE</scope>
</reference>
<protein>
    <submittedName>
        <fullName evidence="2">Uncharacterized protein</fullName>
    </submittedName>
</protein>
<sequence length="74" mass="8345">MLYWIAGYLLGMSATAALMAWAKPGLFGYTPRQICVAGLLVLFWPPWLAVVLCVFMLAFFHSLFQPKPKRSEHA</sequence>
<accession>A0A0F9IHR3</accession>
<proteinExistence type="predicted"/>
<dbReference type="AlphaFoldDB" id="A0A0F9IHR3"/>
<organism evidence="2">
    <name type="scientific">marine sediment metagenome</name>
    <dbReference type="NCBI Taxonomy" id="412755"/>
    <lineage>
        <taxon>unclassified sequences</taxon>
        <taxon>metagenomes</taxon>
        <taxon>ecological metagenomes</taxon>
    </lineage>
</organism>